<keyword evidence="20" id="KW-1185">Reference proteome</keyword>
<keyword evidence="12" id="KW-0963">Cytoplasm</keyword>
<evidence type="ECO:0000256" key="5">
    <source>
        <dbReference type="ARBA" id="ARBA00022722"/>
    </source>
</evidence>
<accession>A0A9Q0MQT2</accession>
<evidence type="ECO:0000259" key="14">
    <source>
        <dbReference type="Pfam" id="PF03159"/>
    </source>
</evidence>
<evidence type="ECO:0000256" key="13">
    <source>
        <dbReference type="SAM" id="MobiDB-lite"/>
    </source>
</evidence>
<evidence type="ECO:0000256" key="1">
    <source>
        <dbReference type="ARBA" id="ARBA00004123"/>
    </source>
</evidence>
<dbReference type="GO" id="GO:0004534">
    <property type="term" value="F:5'-3' RNA exonuclease activity"/>
    <property type="evidence" value="ECO:0007669"/>
    <property type="project" value="TreeGrafter"/>
</dbReference>
<dbReference type="Pfam" id="PF18129">
    <property type="entry name" value="SH3_12"/>
    <property type="match status" value="1"/>
</dbReference>
<dbReference type="InterPro" id="IPR040992">
    <property type="entry name" value="XRN1_D1"/>
</dbReference>
<keyword evidence="2" id="KW-0806">Transcription termination</keyword>
<feature type="compositionally biased region" description="Basic residues" evidence="13">
    <location>
        <begin position="1423"/>
        <end position="1432"/>
    </location>
</feature>
<dbReference type="Pfam" id="PF18332">
    <property type="entry name" value="XRN1_D1"/>
    <property type="match status" value="1"/>
</dbReference>
<dbReference type="InterPro" id="IPR041385">
    <property type="entry name" value="SH3_12"/>
</dbReference>
<keyword evidence="6 12" id="KW-0378">Hydrolase</keyword>
<dbReference type="GO" id="GO:0005737">
    <property type="term" value="C:cytoplasm"/>
    <property type="evidence" value="ECO:0007669"/>
    <property type="project" value="UniProtKB-SubCell"/>
</dbReference>
<dbReference type="InterPro" id="IPR004859">
    <property type="entry name" value="Xrn1_N"/>
</dbReference>
<feature type="domain" description="Xrn1 helical" evidence="15">
    <location>
        <begin position="272"/>
        <end position="580"/>
    </location>
</feature>
<dbReference type="Pfam" id="PF17846">
    <property type="entry name" value="XRN_M"/>
    <property type="match status" value="1"/>
</dbReference>
<keyword evidence="12" id="KW-0694">RNA-binding</keyword>
<dbReference type="GO" id="GO:0006353">
    <property type="term" value="P:DNA-templated transcription termination"/>
    <property type="evidence" value="ECO:0007669"/>
    <property type="project" value="UniProtKB-KW"/>
</dbReference>
<evidence type="ECO:0000256" key="12">
    <source>
        <dbReference type="PIRNR" id="PIRNR006743"/>
    </source>
</evidence>
<organism evidence="19 20">
    <name type="scientific">Pseudolycoriella hygida</name>
    <dbReference type="NCBI Taxonomy" id="35572"/>
    <lineage>
        <taxon>Eukaryota</taxon>
        <taxon>Metazoa</taxon>
        <taxon>Ecdysozoa</taxon>
        <taxon>Arthropoda</taxon>
        <taxon>Hexapoda</taxon>
        <taxon>Insecta</taxon>
        <taxon>Pterygota</taxon>
        <taxon>Neoptera</taxon>
        <taxon>Endopterygota</taxon>
        <taxon>Diptera</taxon>
        <taxon>Nematocera</taxon>
        <taxon>Sciaroidea</taxon>
        <taxon>Sciaridae</taxon>
        <taxon>Pseudolycoriella</taxon>
    </lineage>
</organism>
<feature type="compositionally biased region" description="Polar residues" evidence="13">
    <location>
        <begin position="1400"/>
        <end position="1415"/>
    </location>
</feature>
<evidence type="ECO:0000259" key="15">
    <source>
        <dbReference type="Pfam" id="PF17846"/>
    </source>
</evidence>
<dbReference type="OrthoDB" id="372487at2759"/>
<dbReference type="FunFam" id="3.40.50.12390:FF:000004">
    <property type="entry name" value="5'-3' exoribonuclease 1"/>
    <property type="match status" value="1"/>
</dbReference>
<evidence type="ECO:0000259" key="18">
    <source>
        <dbReference type="Pfam" id="PF18334"/>
    </source>
</evidence>
<evidence type="ECO:0000256" key="4">
    <source>
        <dbReference type="ARBA" id="ARBA00022664"/>
    </source>
</evidence>
<dbReference type="Proteomes" id="UP001151699">
    <property type="component" value="Chromosome C"/>
</dbReference>
<keyword evidence="7 12" id="KW-0269">Exonuclease</keyword>
<dbReference type="EMBL" id="WJQU01000004">
    <property type="protein sequence ID" value="KAJ6636303.1"/>
    <property type="molecule type" value="Genomic_DNA"/>
</dbReference>
<feature type="region of interest" description="Disordered" evidence="13">
    <location>
        <begin position="95"/>
        <end position="122"/>
    </location>
</feature>
<keyword evidence="3" id="KW-0698">rRNA processing</keyword>
<dbReference type="Pfam" id="PF03159">
    <property type="entry name" value="XRN_N"/>
    <property type="match status" value="1"/>
</dbReference>
<feature type="region of interest" description="Disordered" evidence="13">
    <location>
        <begin position="1400"/>
        <end position="1445"/>
    </location>
</feature>
<comment type="similarity">
    <text evidence="11 12">Belongs to the 5'-3' exonuclease family.</text>
</comment>
<dbReference type="InterPro" id="IPR041412">
    <property type="entry name" value="Xrn1_helical"/>
</dbReference>
<keyword evidence="9" id="KW-0804">Transcription</keyword>
<comment type="caution">
    <text evidence="19">The sequence shown here is derived from an EMBL/GenBank/DDBJ whole genome shotgun (WGS) entry which is preliminary data.</text>
</comment>
<comment type="subcellular location">
    <subcellularLocation>
        <location evidence="12">Cytoplasm</location>
    </subcellularLocation>
    <subcellularLocation>
        <location evidence="1">Nucleus</location>
    </subcellularLocation>
</comment>
<evidence type="ECO:0000256" key="10">
    <source>
        <dbReference type="ARBA" id="ARBA00023242"/>
    </source>
</evidence>
<dbReference type="InterPro" id="IPR016494">
    <property type="entry name" value="5_3_exoribonuclease_1"/>
</dbReference>
<dbReference type="GO" id="GO:0005634">
    <property type="term" value="C:nucleus"/>
    <property type="evidence" value="ECO:0007669"/>
    <property type="project" value="UniProtKB-SubCell"/>
</dbReference>
<dbReference type="Gene3D" id="2.30.30.750">
    <property type="match status" value="1"/>
</dbReference>
<dbReference type="GO" id="GO:0006364">
    <property type="term" value="P:rRNA processing"/>
    <property type="evidence" value="ECO:0007669"/>
    <property type="project" value="UniProtKB-KW"/>
</dbReference>
<feature type="compositionally biased region" description="Polar residues" evidence="13">
    <location>
        <begin position="1211"/>
        <end position="1224"/>
    </location>
</feature>
<evidence type="ECO:0000259" key="17">
    <source>
        <dbReference type="Pfam" id="PF18332"/>
    </source>
</evidence>
<dbReference type="CDD" id="cd18673">
    <property type="entry name" value="PIN_XRN1-2-like"/>
    <property type="match status" value="1"/>
</dbReference>
<dbReference type="PANTHER" id="PTHR12341:SF7">
    <property type="entry name" value="5'-3' EXORIBONUCLEASE 1"/>
    <property type="match status" value="1"/>
</dbReference>
<evidence type="ECO:0000256" key="2">
    <source>
        <dbReference type="ARBA" id="ARBA00022472"/>
    </source>
</evidence>
<evidence type="ECO:0000313" key="19">
    <source>
        <dbReference type="EMBL" id="KAJ6636303.1"/>
    </source>
</evidence>
<proteinExistence type="inferred from homology"/>
<dbReference type="FunFam" id="3.40.50.12390:FF:000005">
    <property type="entry name" value="5'-3' exoribonuclease 2"/>
    <property type="match status" value="1"/>
</dbReference>
<feature type="region of interest" description="Disordered" evidence="13">
    <location>
        <begin position="1211"/>
        <end position="1230"/>
    </location>
</feature>
<feature type="domain" description="5'-3' exoribonuclease 1 D1" evidence="17">
    <location>
        <begin position="642"/>
        <end position="805"/>
    </location>
</feature>
<evidence type="ECO:0000313" key="20">
    <source>
        <dbReference type="Proteomes" id="UP001151699"/>
    </source>
</evidence>
<dbReference type="Gene3D" id="3.40.50.12390">
    <property type="match status" value="1"/>
</dbReference>
<keyword evidence="5 12" id="KW-0540">Nuclease</keyword>
<evidence type="ECO:0000259" key="16">
    <source>
        <dbReference type="Pfam" id="PF18129"/>
    </source>
</evidence>
<feature type="compositionally biased region" description="Basic and acidic residues" evidence="13">
    <location>
        <begin position="104"/>
        <end position="122"/>
    </location>
</feature>
<dbReference type="GO" id="GO:0016075">
    <property type="term" value="P:rRNA catabolic process"/>
    <property type="evidence" value="ECO:0007669"/>
    <property type="project" value="TreeGrafter"/>
</dbReference>
<feature type="domain" description="Exoribonuclease Xrn1 D2/D3" evidence="18">
    <location>
        <begin position="810"/>
        <end position="1030"/>
    </location>
</feature>
<evidence type="ECO:0000256" key="7">
    <source>
        <dbReference type="ARBA" id="ARBA00022839"/>
    </source>
</evidence>
<dbReference type="EC" id="3.1.13.-" evidence="12"/>
<dbReference type="Gene3D" id="1.25.40.1050">
    <property type="match status" value="1"/>
</dbReference>
<keyword evidence="10" id="KW-0539">Nucleus</keyword>
<keyword evidence="8" id="KW-0805">Transcription regulation</keyword>
<dbReference type="GO" id="GO:0006397">
    <property type="term" value="P:mRNA processing"/>
    <property type="evidence" value="ECO:0007669"/>
    <property type="project" value="UniProtKB-KW"/>
</dbReference>
<dbReference type="GO" id="GO:0003723">
    <property type="term" value="F:RNA binding"/>
    <property type="evidence" value="ECO:0007669"/>
    <property type="project" value="UniProtKB-KW"/>
</dbReference>
<dbReference type="GO" id="GO:0000956">
    <property type="term" value="P:nuclear-transcribed mRNA catabolic process"/>
    <property type="evidence" value="ECO:0007669"/>
    <property type="project" value="InterPro"/>
</dbReference>
<protein>
    <recommendedName>
        <fullName evidence="12">5'-3' exoribonuclease 1</fullName>
        <ecNumber evidence="12">3.1.13.-</ecNumber>
    </recommendedName>
</protein>
<dbReference type="Pfam" id="PF18334">
    <property type="entry name" value="XRN1_D2_D3"/>
    <property type="match status" value="1"/>
</dbReference>
<reference evidence="19" key="1">
    <citation type="submission" date="2022-07" db="EMBL/GenBank/DDBJ databases">
        <authorList>
            <person name="Trinca V."/>
            <person name="Uliana J.V.C."/>
            <person name="Torres T.T."/>
            <person name="Ward R.J."/>
            <person name="Monesi N."/>
        </authorList>
    </citation>
    <scope>NUCLEOTIDE SEQUENCE</scope>
    <source>
        <strain evidence="19">HSMRA1968</strain>
        <tissue evidence="19">Whole embryos</tissue>
    </source>
</reference>
<gene>
    <name evidence="19" type="primary">XRN1</name>
    <name evidence="19" type="ORF">Bhyg_14891</name>
</gene>
<evidence type="ECO:0000256" key="9">
    <source>
        <dbReference type="ARBA" id="ARBA00023163"/>
    </source>
</evidence>
<dbReference type="InterPro" id="IPR047007">
    <property type="entry name" value="XRN1_D1_sf"/>
</dbReference>
<feature type="domain" description="5'-3' exoribonuclease 1 SH3-like" evidence="16">
    <location>
        <begin position="1059"/>
        <end position="1139"/>
    </location>
</feature>
<dbReference type="PANTHER" id="PTHR12341">
    <property type="entry name" value="5'-&gt;3' EXORIBONUCLEASE"/>
    <property type="match status" value="1"/>
</dbReference>
<feature type="domain" description="Xrn1 N-terminal" evidence="14">
    <location>
        <begin position="1"/>
        <end position="227"/>
    </location>
</feature>
<dbReference type="InterPro" id="IPR027073">
    <property type="entry name" value="5_3_exoribonuclease"/>
</dbReference>
<name>A0A9Q0MQT2_9DIPT</name>
<evidence type="ECO:0000256" key="6">
    <source>
        <dbReference type="ARBA" id="ARBA00022801"/>
    </source>
</evidence>
<evidence type="ECO:0000256" key="11">
    <source>
        <dbReference type="ARBA" id="ARBA00038299"/>
    </source>
</evidence>
<dbReference type="InterPro" id="IPR041106">
    <property type="entry name" value="XRN1_D2_D3"/>
</dbReference>
<dbReference type="Gene3D" id="2.170.260.40">
    <property type="match status" value="1"/>
</dbReference>
<sequence length="1445" mass="165930">MGVPKFFRYISERYPCLSELIRESQIPDFDNLYLDMNGIIHNCSHPDDGNVHFRITEEQMFLDIFHYIETLFRLIRPQKVFFMAVDGVAPRAKMNQQRGRRFRSAKDAEKMEEEAKRKGEKLPDTERFDSNCITPGTAFMVRLQDALRHFIKVKISTNPLWQKCKVILSGHETPGEGEHKIMEYIRYIKSKPGFDPNTRHCLYGLDADLVMLGLCSHELHFSLLREEVKFGSKAKKATGVDQTRFYLLHLGLLREYLELEFARIRNNVPFGFDIEKIVDDWILMGFFVGNDFIPHLPNLHINENALPILYETYMDVLPTLDGYINECGKLNLQRLNVFMRHLAVKDKELFANQRSNFKGLKSDEANDETFNVNLDEMSLDMDTDLMELVKSSNDMFDDDDFDPDADDDQTFEQEFSIHKRDYYVNKLKYPQVTPEVLAEQTECYIRALQWTLFYYYRGVKSWGWYYPHHYSPYISDIQNFSHLKIDFEMGKPFLPFQQLLAVLPAASRNHLPSAYHSLMINEDSAVIDFYPKDFETDMNGKKQEWEAVVLIPFIDEKRLLRAMSECESKLTAAEVKRNVHGPMYSCEFSSKNFGVLEAQYGLSTVNRLHCKETLIFRDELYVPEKDLVLGPSKGALRDIYFPGFPTMKHLKYTGTLKFARTRVFDQPSRNDSMVVLLEPHPNVTVQAVAATLLDKEVFVGWPHLSEGKVLSVMDEISSISSNGIKNEKNVFNLKSRTVAEHYMNRMGIDLGEIKILVCVAPIRNREYIFGPHGKMVLKKMWGEPPVYYPLQSIVRDIAVHDPHFVKHKNVEDVFTVGSKVFMADTVYVGSMGVVTDPSLVKECGRIKLSIGHYSEPNLDPARQMQEENSINFLNAYTASSSIGLHTSVFSLVTGSLIVVRGEKRFPLPDRTPKVNIGLQLKFPKKNEEVVGYTKKVGNQFMYSKRAIELVESYWRRFPDIFQYINENGLSEQIFEAELFNGKTGGLDEVVKWIKEQPYYNSSTKRSCGSNGLDEMAMKKVVELVKLNETAEYKTIKLQAKPHLLLKPGLNTPNPETNNNFRVLDRVVVISETFSVPLGYKGTITAVHTTTDPNPVRLESVKKTDVLYEVLFDKSFDEGNSVENVAEKRFFSVPPIHLLNITQKLKAFNQPTQSVQPNVTDEKKNVWEQLKQMNENKNNRIMKPNVLVMPKTNNNQMDIRMSNIQKDNQVNSLNHQSSQPVNSKMPTDDNSESDVLRKLLKIQLNEETKPSVIQNISYENSTKINVSDLFRVDPTHPPKPPQNWHDQTPNRCKFFPQNNVAASNCYNQFYPPPQPVKTNYIHHPRPNSAAIRSPIKNNGNFMLNQIMPPQGPRGPPYLGKYPSGHHGAFIPLQAARNISKSTFKEPENKTVIPKVESQVMDISTNQQTETKSLASSETKETHTKKAQVRKPPSKMRVAANFNFPAD</sequence>
<evidence type="ECO:0000256" key="3">
    <source>
        <dbReference type="ARBA" id="ARBA00022552"/>
    </source>
</evidence>
<evidence type="ECO:0000256" key="8">
    <source>
        <dbReference type="ARBA" id="ARBA00023015"/>
    </source>
</evidence>
<dbReference type="PIRSF" id="PIRSF006743">
    <property type="entry name" value="Exonuclease_Xnr1"/>
    <property type="match status" value="1"/>
</dbReference>
<dbReference type="InterPro" id="IPR047008">
    <property type="entry name" value="XRN1_SH3_sf"/>
</dbReference>
<keyword evidence="4" id="KW-0507">mRNA processing</keyword>
<dbReference type="FunFam" id="1.25.40.1050:FF:000001">
    <property type="entry name" value="5'-3' exoribonuclease 1"/>
    <property type="match status" value="1"/>
</dbReference>